<dbReference type="RefSeq" id="WP_119432866.1">
    <property type="nucleotide sequence ID" value="NZ_QWGE01000004.1"/>
</dbReference>
<keyword evidence="2" id="KW-1185">Reference proteome</keyword>
<protein>
    <submittedName>
        <fullName evidence="1">Uncharacterized protein</fullName>
    </submittedName>
</protein>
<sequence length="495" mass="57214">MPYIRTLLTLLLHVVILIPVLAQEPSQPVRLELPFTSENIDVEVIALPDSSLLVYHKSSNAWQTKASFHFTKYNSQLEQVWSDTASLSPDSYYIRSYTEQPYTYMVFGADDQQEYTFVQLHNATGQLAHKRYELDPLDAIYEYQVLHGNFFVIGRNKKDQKQLMLYLNPANGHLKPLPSVYGDESSFSDLLTDPEYNRVDAVITESNGRISRLQVKSFDTKGKLLNNYFILQKEDKSLLNAEVTPGDSTQKLLIGTYGTRDLRYNQGFFTAPLGATAIADGEFYNMLQLKNFLKYMKPRREERTRRREAKRLKMGRTPRYHYRLLLHDLITTPTGYVLAAEAYYPQYSSNTRNMGIDRTITLGQLQDGYKRTHAIALGFDKNGVLLWDNTFPLVGVSTYELTHAVEVQSLPDGRVLMAYPRDNTIIYHLMDEDKYDREETELELLTYEEDEKVIDTDQAGIIRWYGNSMAAFGFQRIKPKNGDNRMVFYINKLTF</sequence>
<gene>
    <name evidence="1" type="ORF">D1627_14010</name>
</gene>
<dbReference type="OrthoDB" id="1059469at2"/>
<evidence type="ECO:0000313" key="1">
    <source>
        <dbReference type="EMBL" id="RIJ36931.1"/>
    </source>
</evidence>
<organism evidence="1 2">
    <name type="scientific">Pontibacter oryzae</name>
    <dbReference type="NCBI Taxonomy" id="2304593"/>
    <lineage>
        <taxon>Bacteria</taxon>
        <taxon>Pseudomonadati</taxon>
        <taxon>Bacteroidota</taxon>
        <taxon>Cytophagia</taxon>
        <taxon>Cytophagales</taxon>
        <taxon>Hymenobacteraceae</taxon>
        <taxon>Pontibacter</taxon>
    </lineage>
</organism>
<accession>A0A399S0Z3</accession>
<dbReference type="AlphaFoldDB" id="A0A399S0Z3"/>
<name>A0A399S0Z3_9BACT</name>
<evidence type="ECO:0000313" key="2">
    <source>
        <dbReference type="Proteomes" id="UP000266005"/>
    </source>
</evidence>
<dbReference type="EMBL" id="QWGE01000004">
    <property type="protein sequence ID" value="RIJ36931.1"/>
    <property type="molecule type" value="Genomic_DNA"/>
</dbReference>
<proteinExistence type="predicted"/>
<comment type="caution">
    <text evidence="1">The sequence shown here is derived from an EMBL/GenBank/DDBJ whole genome shotgun (WGS) entry which is preliminary data.</text>
</comment>
<dbReference type="Proteomes" id="UP000266005">
    <property type="component" value="Unassembled WGS sequence"/>
</dbReference>
<reference evidence="2" key="1">
    <citation type="submission" date="2018-08" db="EMBL/GenBank/DDBJ databases">
        <title>Mucilaginibacter sp. MYSH2.</title>
        <authorList>
            <person name="Seo T."/>
        </authorList>
    </citation>
    <scope>NUCLEOTIDE SEQUENCE [LARGE SCALE GENOMIC DNA]</scope>
    <source>
        <strain evidence="2">KIRAN</strain>
    </source>
</reference>